<dbReference type="PANTHER" id="PTHR16216:SF2">
    <property type="entry name" value="DYNEIN AXONEMAL ASSEMBLY FACTOR 5"/>
    <property type="match status" value="1"/>
</dbReference>
<dbReference type="InterPro" id="IPR056497">
    <property type="entry name" value="HEAT_DAAF5"/>
</dbReference>
<proteinExistence type="predicted"/>
<protein>
    <recommendedName>
        <fullName evidence="5">Armadillo-type fold</fullName>
    </recommendedName>
</protein>
<organism evidence="3 4">
    <name type="scientific">Paramecium primaurelia</name>
    <dbReference type="NCBI Taxonomy" id="5886"/>
    <lineage>
        <taxon>Eukaryota</taxon>
        <taxon>Sar</taxon>
        <taxon>Alveolata</taxon>
        <taxon>Ciliophora</taxon>
        <taxon>Intramacronucleata</taxon>
        <taxon>Oligohymenophorea</taxon>
        <taxon>Peniculida</taxon>
        <taxon>Parameciidae</taxon>
        <taxon>Paramecium</taxon>
    </lineage>
</organism>
<evidence type="ECO:0000313" key="3">
    <source>
        <dbReference type="EMBL" id="CAD8098207.1"/>
    </source>
</evidence>
<dbReference type="Pfam" id="PF25757">
    <property type="entry name" value="TPR_DNAAF5"/>
    <property type="match status" value="3"/>
</dbReference>
<name>A0A8S1P592_PARPR</name>
<evidence type="ECO:0008006" key="5">
    <source>
        <dbReference type="Google" id="ProtNLM"/>
    </source>
</evidence>
<comment type="caution">
    <text evidence="3">The sequence shown here is derived from an EMBL/GenBank/DDBJ whole genome shotgun (WGS) entry which is preliminary data.</text>
</comment>
<dbReference type="Proteomes" id="UP000688137">
    <property type="component" value="Unassembled WGS sequence"/>
</dbReference>
<dbReference type="InterPro" id="IPR052623">
    <property type="entry name" value="DAAF5"/>
</dbReference>
<feature type="domain" description="Dynein axonemal assembly factor 5 TPR repeats" evidence="2">
    <location>
        <begin position="276"/>
        <end position="355"/>
    </location>
</feature>
<reference evidence="3" key="1">
    <citation type="submission" date="2021-01" db="EMBL/GenBank/DDBJ databases">
        <authorList>
            <consortium name="Genoscope - CEA"/>
            <person name="William W."/>
        </authorList>
    </citation>
    <scope>NUCLEOTIDE SEQUENCE</scope>
</reference>
<dbReference type="InterPro" id="IPR057978">
    <property type="entry name" value="TPR_DAAF5"/>
</dbReference>
<evidence type="ECO:0000259" key="2">
    <source>
        <dbReference type="Pfam" id="PF25757"/>
    </source>
</evidence>
<evidence type="ECO:0000313" key="4">
    <source>
        <dbReference type="Proteomes" id="UP000688137"/>
    </source>
</evidence>
<dbReference type="Pfam" id="PF24573">
    <property type="entry name" value="HEAT_DAAF5"/>
    <property type="match status" value="1"/>
</dbReference>
<accession>A0A8S1P592</accession>
<keyword evidence="4" id="KW-1185">Reference proteome</keyword>
<dbReference type="PANTHER" id="PTHR16216">
    <property type="entry name" value="DYNEIN ASSEMBLY FACTOR 5, AXONEMAL"/>
    <property type="match status" value="1"/>
</dbReference>
<dbReference type="OMA" id="EDYMTQF"/>
<feature type="domain" description="Dynein axonemal assembly factor 5 TPR repeats" evidence="2">
    <location>
        <begin position="137"/>
        <end position="247"/>
    </location>
</feature>
<dbReference type="AlphaFoldDB" id="A0A8S1P592"/>
<dbReference type="EMBL" id="CAJJDM010000109">
    <property type="protein sequence ID" value="CAD8098207.1"/>
    <property type="molecule type" value="Genomic_DNA"/>
</dbReference>
<feature type="domain" description="Dynein axonemal assembly factor 5 TPR repeats" evidence="2">
    <location>
        <begin position="23"/>
        <end position="113"/>
    </location>
</feature>
<feature type="domain" description="Dynein axonemal assembly factor 5 HEAT-repeat" evidence="1">
    <location>
        <begin position="377"/>
        <end position="568"/>
    </location>
</feature>
<evidence type="ECO:0000259" key="1">
    <source>
        <dbReference type="Pfam" id="PF24573"/>
    </source>
</evidence>
<gene>
    <name evidence="3" type="ORF">PPRIM_AZ9-3.1.T1060104</name>
</gene>
<sequence>MNDFIIGDNLELESFFKQNTNALHEQNPTLRKTAITQIYQKVTDPNIAQSDSLSQQILLKYGKVLLKSFSDANEKVREMSIKSMIQLITNSEDNEPILSYVFSVLIERSNCEDLEGISHLPEVMRPPPSQLPTRLMKFVEESEEIRLLLTQFLYSIMCKNDSDNLHEYIDDIVDIHRAFLMDPFGEVQKEACKSLGKFCKVNHQMLLHFTEKMGRAILHPLVNKKSPVRIAALEALSAVLLCGVWKNNAFVFEILTGFKDPNSVPIKAFFEPMHHINYLATLIIDPKQQVRQAFIKEIGFWLRGLADRWDHHPRLVPYLLSGLFDTDPSIQEAALQIIEDVGKEWEIEKEKDIKNVRQLGIEPAWTLDGKLSQLPLPPPFKERPKLGMRGFIKSQVRKMWPAIYKEIIDNNEENRLRASHLMTLGVLFSEDYMTQFLDNFIPNTIMAIKSGQTKIDKNVQLNLQKTYQLLGRFCDYTSYSFIIFSSMRGKYIRDEQYMRSATQALSWLCQGAIEATYQGIGQKMELLNNIIDLLCENSMIESISTINYLEIQELLSTVKKSIEKMGNQDEVITFNQKYQYQLNLLDNVINYIQNFNGVLLNQQIQQTQKLQYSNDRIKLLKVDNVKNDFLFGDSGWKNVISELIHQLHYGSTQAYQLTDLLYDFILPNSLPEPCDFILKLTQLLLQSFEQQHSQLYLQIILKLCAIAGQWLNSLQQKQFTQKLLDNMLVTFKTISGYLSKKRDIGKIMCKDQLSLDYYTRIVISLCNSYQKFYRKQYYMIVVCISEFCNLFLPYPSSKHLLDSKNQKYLLPNLQNFCFDAIDQYGGEQNQETRKHLFSILSYINQFIPVQETYLGDPHVIENYQKYIQQLLRLCIEEKDLQFQDIYKIMIKELCNKTRNNFLQELEISKHNNQLSRVELLYVIINQ</sequence>